<sequence length="63" mass="7222">MNNAIERGDDIYLATIPQKADDIFDATEKLDGAFAEELNLLVSKNYKPKNLNDSEWSNIKSWF</sequence>
<proteinExistence type="predicted"/>
<dbReference type="Proteomes" id="UP000233535">
    <property type="component" value="Unassembled WGS sequence"/>
</dbReference>
<name>A0A2N3HXK7_9BACT</name>
<gene>
    <name evidence="1" type="ORF">BZG02_11350</name>
</gene>
<dbReference type="AlphaFoldDB" id="A0A2N3HXK7"/>
<organism evidence="1 2">
    <name type="scientific">Labilibaculum filiforme</name>
    <dbReference type="NCBI Taxonomy" id="1940526"/>
    <lineage>
        <taxon>Bacteria</taxon>
        <taxon>Pseudomonadati</taxon>
        <taxon>Bacteroidota</taxon>
        <taxon>Bacteroidia</taxon>
        <taxon>Marinilabiliales</taxon>
        <taxon>Marinifilaceae</taxon>
        <taxon>Labilibaculum</taxon>
    </lineage>
</organism>
<evidence type="ECO:0000313" key="2">
    <source>
        <dbReference type="Proteomes" id="UP000233535"/>
    </source>
</evidence>
<protein>
    <submittedName>
        <fullName evidence="1">Uncharacterized protein</fullName>
    </submittedName>
</protein>
<dbReference type="EMBL" id="MVDD01000007">
    <property type="protein sequence ID" value="PKQ62788.1"/>
    <property type="molecule type" value="Genomic_DNA"/>
</dbReference>
<evidence type="ECO:0000313" key="1">
    <source>
        <dbReference type="EMBL" id="PKQ62788.1"/>
    </source>
</evidence>
<comment type="caution">
    <text evidence="1">The sequence shown here is derived from an EMBL/GenBank/DDBJ whole genome shotgun (WGS) entry which is preliminary data.</text>
</comment>
<reference evidence="1 2" key="1">
    <citation type="journal article" date="2017" name="Front. Microbiol.">
        <title>Labilibaculum manganireducens gen. nov., sp. nov. and Labilibaculum filiforme sp. nov., Novel Bacteroidetes Isolated from Subsurface Sediments of the Baltic Sea.</title>
        <authorList>
            <person name="Vandieken V."/>
            <person name="Marshall I.P."/>
            <person name="Niemann H."/>
            <person name="Engelen B."/>
            <person name="Cypionka H."/>
        </authorList>
    </citation>
    <scope>NUCLEOTIDE SEQUENCE [LARGE SCALE GENOMIC DNA]</scope>
    <source>
        <strain evidence="1 2">59.16B</strain>
    </source>
</reference>
<keyword evidence="2" id="KW-1185">Reference proteome</keyword>
<accession>A0A2N3HXK7</accession>
<dbReference type="RefSeq" id="WP_101261558.1">
    <property type="nucleotide sequence ID" value="NZ_MVDD01000007.1"/>
</dbReference>